<organism evidence="2 3">
    <name type="scientific">Monosporascus cannonballus</name>
    <dbReference type="NCBI Taxonomy" id="155416"/>
    <lineage>
        <taxon>Eukaryota</taxon>
        <taxon>Fungi</taxon>
        <taxon>Dikarya</taxon>
        <taxon>Ascomycota</taxon>
        <taxon>Pezizomycotina</taxon>
        <taxon>Sordariomycetes</taxon>
        <taxon>Xylariomycetidae</taxon>
        <taxon>Xylariales</taxon>
        <taxon>Xylariales incertae sedis</taxon>
        <taxon>Monosporascus</taxon>
    </lineage>
</organism>
<dbReference type="Proteomes" id="UP000294003">
    <property type="component" value="Unassembled WGS sequence"/>
</dbReference>
<evidence type="ECO:0000313" key="2">
    <source>
        <dbReference type="EMBL" id="RYO90778.1"/>
    </source>
</evidence>
<dbReference type="EMBL" id="QJNS01000050">
    <property type="protein sequence ID" value="RYO90778.1"/>
    <property type="molecule type" value="Genomic_DNA"/>
</dbReference>
<sequence length="371" mass="42009">MDQPLTLYFVQSSTALWLIFRQRALEGQGQPMMTTETLDPSIRVWFARKGFADESDGVGQARREDNDRLPKRTRELPDDDRALTKRHCHEIIEWHEKGWPDKLAEQQRQSEVIALSEQGHCFGQAEGHGLLDVISPNNEDRKFLSDVDKLRRNKKVLGGTIPSDEVIELVKRQVECETLDEDIEGDDRIEVCSTQEPPLAPTAQTNEALGKKAYPVKPGFKKFRLPCPKSWGEEGSVFRGKLCPHTVPPTCAKDNLRQICIWQLKLTFPGELNIGVDGVVYVSIEMCAEYLTHPDRWAQAATEEDVCRCLSFRIIGRDSKGGPFAHIPKSKGVLDVFRANTFVDLLLHRKSDFEIAGTLGRPEKEIHRDAP</sequence>
<evidence type="ECO:0000313" key="3">
    <source>
        <dbReference type="Proteomes" id="UP000294003"/>
    </source>
</evidence>
<gene>
    <name evidence="2" type="ORF">DL762_002524</name>
</gene>
<accession>A0ABY0HD96</accession>
<keyword evidence="3" id="KW-1185">Reference proteome</keyword>
<evidence type="ECO:0000256" key="1">
    <source>
        <dbReference type="SAM" id="MobiDB-lite"/>
    </source>
</evidence>
<proteinExistence type="predicted"/>
<reference evidence="2 3" key="1">
    <citation type="submission" date="2018-06" db="EMBL/GenBank/DDBJ databases">
        <title>Complete Genomes of Monosporascus.</title>
        <authorList>
            <person name="Robinson A.J."/>
            <person name="Natvig D.O."/>
        </authorList>
    </citation>
    <scope>NUCLEOTIDE SEQUENCE [LARGE SCALE GENOMIC DNA]</scope>
    <source>
        <strain evidence="2 3">CBS 609.92</strain>
    </source>
</reference>
<comment type="caution">
    <text evidence="2">The sequence shown here is derived from an EMBL/GenBank/DDBJ whole genome shotgun (WGS) entry which is preliminary data.</text>
</comment>
<feature type="compositionally biased region" description="Basic and acidic residues" evidence="1">
    <location>
        <begin position="61"/>
        <end position="75"/>
    </location>
</feature>
<protein>
    <submittedName>
        <fullName evidence="2">Uncharacterized protein</fullName>
    </submittedName>
</protein>
<name>A0ABY0HD96_9PEZI</name>
<feature type="region of interest" description="Disordered" evidence="1">
    <location>
        <begin position="56"/>
        <end position="75"/>
    </location>
</feature>